<dbReference type="PANTHER" id="PTHR33204:SF18">
    <property type="entry name" value="TRANSCRIPTIONAL REGULATORY PROTEIN"/>
    <property type="match status" value="1"/>
</dbReference>
<keyword evidence="3" id="KW-0804">Transcription</keyword>
<evidence type="ECO:0000256" key="3">
    <source>
        <dbReference type="ARBA" id="ARBA00023163"/>
    </source>
</evidence>
<dbReference type="Pfam" id="PF02036">
    <property type="entry name" value="SCP2"/>
    <property type="match status" value="1"/>
</dbReference>
<dbReference type="Pfam" id="PF01638">
    <property type="entry name" value="HxlR"/>
    <property type="match status" value="1"/>
</dbReference>
<name>A0A6J4TGW8_9ACTN</name>
<dbReference type="PANTHER" id="PTHR33204">
    <property type="entry name" value="TRANSCRIPTIONAL REGULATOR, MARR FAMILY"/>
    <property type="match status" value="1"/>
</dbReference>
<dbReference type="InterPro" id="IPR003033">
    <property type="entry name" value="SCP2_sterol-bd_dom"/>
</dbReference>
<feature type="domain" description="HTH hxlR-type" evidence="4">
    <location>
        <begin position="10"/>
        <end position="101"/>
    </location>
</feature>
<dbReference type="InterPro" id="IPR002577">
    <property type="entry name" value="HTH_HxlR"/>
</dbReference>
<dbReference type="InterPro" id="IPR036388">
    <property type="entry name" value="WH-like_DNA-bd_sf"/>
</dbReference>
<keyword evidence="2" id="KW-0238">DNA-binding</keyword>
<evidence type="ECO:0000313" key="5">
    <source>
        <dbReference type="EMBL" id="CAA9522935.1"/>
    </source>
</evidence>
<accession>A0A6J4TGW8</accession>
<evidence type="ECO:0000259" key="4">
    <source>
        <dbReference type="PROSITE" id="PS51118"/>
    </source>
</evidence>
<reference evidence="5" key="1">
    <citation type="submission" date="2020-02" db="EMBL/GenBank/DDBJ databases">
        <authorList>
            <person name="Meier V. D."/>
        </authorList>
    </citation>
    <scope>NUCLEOTIDE SEQUENCE</scope>
    <source>
        <strain evidence="5">AVDCRST_MAG85</strain>
    </source>
</reference>
<dbReference type="InterPro" id="IPR036527">
    <property type="entry name" value="SCP2_sterol-bd_dom_sf"/>
</dbReference>
<dbReference type="AlphaFoldDB" id="A0A6J4TGW8"/>
<dbReference type="EMBL" id="CADCVT010000332">
    <property type="protein sequence ID" value="CAA9522935.1"/>
    <property type="molecule type" value="Genomic_DNA"/>
</dbReference>
<sequence>MTVRSYGQHCSLARSLDLLGERWTLLVLRELMLGPARYGELLDALPGAGTNLLSTRLKSLEAAEVIRRSAGGYELAARGEALRPVMEELGVWGFELMPEAPGDDVVQPRWAALLMRAMMLRGDGPAVEGVFAFEPADDPFWVRSAGGRVDARRGAAPVPPDATIRCDLPTFFAVALGAVTPRDAIAAGDLEVEGERRAAERLLKVFRLPATPFHPKPRGS</sequence>
<dbReference type="PROSITE" id="PS51118">
    <property type="entry name" value="HTH_HXLR"/>
    <property type="match status" value="1"/>
</dbReference>
<dbReference type="GO" id="GO:0003677">
    <property type="term" value="F:DNA binding"/>
    <property type="evidence" value="ECO:0007669"/>
    <property type="project" value="UniProtKB-KW"/>
</dbReference>
<dbReference type="SUPFAM" id="SSF46785">
    <property type="entry name" value="Winged helix' DNA-binding domain"/>
    <property type="match status" value="1"/>
</dbReference>
<proteinExistence type="predicted"/>
<keyword evidence="1" id="KW-0805">Transcription regulation</keyword>
<organism evidence="5">
    <name type="scientific">uncultured Solirubrobacteraceae bacterium</name>
    <dbReference type="NCBI Taxonomy" id="1162706"/>
    <lineage>
        <taxon>Bacteria</taxon>
        <taxon>Bacillati</taxon>
        <taxon>Actinomycetota</taxon>
        <taxon>Thermoleophilia</taxon>
        <taxon>Solirubrobacterales</taxon>
        <taxon>Solirubrobacteraceae</taxon>
        <taxon>environmental samples</taxon>
    </lineage>
</organism>
<dbReference type="InterPro" id="IPR036390">
    <property type="entry name" value="WH_DNA-bd_sf"/>
</dbReference>
<dbReference type="SUPFAM" id="SSF55718">
    <property type="entry name" value="SCP-like"/>
    <property type="match status" value="1"/>
</dbReference>
<evidence type="ECO:0000256" key="2">
    <source>
        <dbReference type="ARBA" id="ARBA00023125"/>
    </source>
</evidence>
<dbReference type="Gene3D" id="1.10.10.10">
    <property type="entry name" value="Winged helix-like DNA-binding domain superfamily/Winged helix DNA-binding domain"/>
    <property type="match status" value="1"/>
</dbReference>
<gene>
    <name evidence="5" type="ORF">AVDCRST_MAG85-3004</name>
</gene>
<dbReference type="Gene3D" id="3.30.1050.10">
    <property type="entry name" value="SCP2 sterol-binding domain"/>
    <property type="match status" value="1"/>
</dbReference>
<evidence type="ECO:0000256" key="1">
    <source>
        <dbReference type="ARBA" id="ARBA00023015"/>
    </source>
</evidence>
<protein>
    <submittedName>
        <fullName evidence="5">Transcriptional regulator, HxlR family</fullName>
    </submittedName>
</protein>